<evidence type="ECO:0000256" key="1">
    <source>
        <dbReference type="ARBA" id="ARBA00004571"/>
    </source>
</evidence>
<dbReference type="AlphaFoldDB" id="A0A939JW06"/>
<keyword evidence="7 8" id="KW-0998">Cell outer membrane</keyword>
<feature type="chain" id="PRO_5038095144" evidence="10">
    <location>
        <begin position="18"/>
        <end position="828"/>
    </location>
</feature>
<evidence type="ECO:0000256" key="9">
    <source>
        <dbReference type="RuleBase" id="RU003357"/>
    </source>
</evidence>
<dbReference type="SUPFAM" id="SSF56935">
    <property type="entry name" value="Porins"/>
    <property type="match status" value="1"/>
</dbReference>
<evidence type="ECO:0000313" key="13">
    <source>
        <dbReference type="EMBL" id="MBO0931402.1"/>
    </source>
</evidence>
<evidence type="ECO:0000256" key="5">
    <source>
        <dbReference type="ARBA" id="ARBA00023077"/>
    </source>
</evidence>
<evidence type="ECO:0000256" key="10">
    <source>
        <dbReference type="SAM" id="SignalP"/>
    </source>
</evidence>
<feature type="domain" description="TonB-dependent receptor-like beta-barrel" evidence="11">
    <location>
        <begin position="296"/>
        <end position="782"/>
    </location>
</feature>
<evidence type="ECO:0000259" key="11">
    <source>
        <dbReference type="Pfam" id="PF00593"/>
    </source>
</evidence>
<dbReference type="EMBL" id="JAFMYU010000006">
    <property type="protein sequence ID" value="MBO0931402.1"/>
    <property type="molecule type" value="Genomic_DNA"/>
</dbReference>
<dbReference type="Gene3D" id="2.40.170.20">
    <property type="entry name" value="TonB-dependent receptor, beta-barrel domain"/>
    <property type="match status" value="1"/>
</dbReference>
<dbReference type="Pfam" id="PF00593">
    <property type="entry name" value="TonB_dep_Rec_b-barrel"/>
    <property type="match status" value="1"/>
</dbReference>
<evidence type="ECO:0000256" key="6">
    <source>
        <dbReference type="ARBA" id="ARBA00023136"/>
    </source>
</evidence>
<dbReference type="InterPro" id="IPR037066">
    <property type="entry name" value="Plug_dom_sf"/>
</dbReference>
<keyword evidence="3 8" id="KW-1134">Transmembrane beta strand</keyword>
<dbReference type="Proteomes" id="UP000664795">
    <property type="component" value="Unassembled WGS sequence"/>
</dbReference>
<reference evidence="13 14" key="1">
    <citation type="submission" date="2021-03" db="EMBL/GenBank/DDBJ databases">
        <title>Fibrella sp. HMF5036 genome sequencing and assembly.</title>
        <authorList>
            <person name="Kang H."/>
            <person name="Kim H."/>
            <person name="Bae S."/>
            <person name="Joh K."/>
        </authorList>
    </citation>
    <scope>NUCLEOTIDE SEQUENCE [LARGE SCALE GENOMIC DNA]</scope>
    <source>
        <strain evidence="13 14">HMF5036</strain>
    </source>
</reference>
<dbReference type="Gene3D" id="2.60.40.1120">
    <property type="entry name" value="Carboxypeptidase-like, regulatory domain"/>
    <property type="match status" value="1"/>
</dbReference>
<keyword evidence="6 8" id="KW-0472">Membrane</keyword>
<dbReference type="PROSITE" id="PS52016">
    <property type="entry name" value="TONB_DEPENDENT_REC_3"/>
    <property type="match status" value="1"/>
</dbReference>
<keyword evidence="10" id="KW-0732">Signal</keyword>
<organism evidence="13 14">
    <name type="scientific">Fibrella aquatilis</name>
    <dbReference type="NCBI Taxonomy" id="2817059"/>
    <lineage>
        <taxon>Bacteria</taxon>
        <taxon>Pseudomonadati</taxon>
        <taxon>Bacteroidota</taxon>
        <taxon>Cytophagia</taxon>
        <taxon>Cytophagales</taxon>
        <taxon>Spirosomataceae</taxon>
        <taxon>Fibrella</taxon>
    </lineage>
</organism>
<keyword evidence="13" id="KW-0675">Receptor</keyword>
<dbReference type="Gene3D" id="2.170.130.10">
    <property type="entry name" value="TonB-dependent receptor, plug domain"/>
    <property type="match status" value="1"/>
</dbReference>
<proteinExistence type="inferred from homology"/>
<keyword evidence="5 9" id="KW-0798">TonB box</keyword>
<keyword evidence="4 8" id="KW-0812">Transmembrane</keyword>
<gene>
    <name evidence="13" type="ORF">J2I48_10380</name>
</gene>
<dbReference type="SUPFAM" id="SSF49464">
    <property type="entry name" value="Carboxypeptidase regulatory domain-like"/>
    <property type="match status" value="1"/>
</dbReference>
<dbReference type="InterPro" id="IPR000531">
    <property type="entry name" value="Beta-barrel_TonB"/>
</dbReference>
<dbReference type="RefSeq" id="WP_207335362.1">
    <property type="nucleotide sequence ID" value="NZ_JAFMYU010000006.1"/>
</dbReference>
<name>A0A939JW06_9BACT</name>
<evidence type="ECO:0000256" key="3">
    <source>
        <dbReference type="ARBA" id="ARBA00022452"/>
    </source>
</evidence>
<dbReference type="InterPro" id="IPR036942">
    <property type="entry name" value="Beta-barrel_TonB_sf"/>
</dbReference>
<feature type="domain" description="TonB-dependent receptor plug" evidence="12">
    <location>
        <begin position="148"/>
        <end position="226"/>
    </location>
</feature>
<sequence>MKKLVLLGLISWLSLSAAFSQSKPPTGTITISGYVREAGSQEALIGVNVYRTGLPTGTTTNTYGFYSITLPAQDSIRLTYSMVGYTPENQSLSGQKTQVVNVSLQAGKLLSEVVVRSSRADEKVSDSPQMSQIDIPISQIKKIPALLGEKDVLKVLQLMPGVQKGSEGQSGIYVRGGGPDQNLIVLDDAVVYNASHLFGFFSVFNGDALKSVELTKGGFPARFGGRLSSVIDLNMKDGNKEKLHGEGGIGLIASRLTLEGPLSKKKSGPGSTSFLISGRRTYLDLLAAPFIASESKGNTSAGYYFYDLNAKVNTELGPNDKLYLSGYFGRDRFYAADKSTSNGGKNTTSTDVGVGWGNATGTLRWNHLFSNKIFGNASLIFSNYDFSISATNSDTYDGKTDQFDLRYTSGIRDLGLKYDLDIYPNPQHSLRVGVQATSHRFTPSAVVVKNTNVNENRAEVDKIDVVESGIYAEDTWKPDVHWRINGGLRLSAFTGSGETYFRPEPRLSVAYMIRPDLSVKASYALMNQYVHLLSNTGIGLPTDLWVPTTDLVKPQQSQQVAVGVAKDFTGGSSFTNGLALTVEGYYKRMNNIINYKDGASFLLIDDPTSARKVRWEDNVTAGKGWSYGAEVLLQKKVGRLSGWVGYTLSWTQWQFADLNNGQPFFPRYDRRHDISVVGIYELSPRVTLSGTWVYGTGQALTLPVATFNAYEQGSASNYYGGGGYTPPLVQQLFSYPRQVNEYGEKNSFRAEPYHRFDVSLQFHKKMKRHERTWEFSAYNAYNRRNPYFYQLNTTAQPGVNGSGATERTSLKRYSVFPIVPSVSYNFKF</sequence>
<comment type="similarity">
    <text evidence="8 9">Belongs to the TonB-dependent receptor family.</text>
</comment>
<protein>
    <submittedName>
        <fullName evidence="13">TonB-dependent receptor</fullName>
    </submittedName>
</protein>
<comment type="caution">
    <text evidence="13">The sequence shown here is derived from an EMBL/GenBank/DDBJ whole genome shotgun (WGS) entry which is preliminary data.</text>
</comment>
<evidence type="ECO:0000256" key="2">
    <source>
        <dbReference type="ARBA" id="ARBA00022448"/>
    </source>
</evidence>
<accession>A0A939JW06</accession>
<dbReference type="Pfam" id="PF13715">
    <property type="entry name" value="CarbopepD_reg_2"/>
    <property type="match status" value="1"/>
</dbReference>
<dbReference type="GO" id="GO:0009279">
    <property type="term" value="C:cell outer membrane"/>
    <property type="evidence" value="ECO:0007669"/>
    <property type="project" value="UniProtKB-SubCell"/>
</dbReference>
<evidence type="ECO:0000256" key="7">
    <source>
        <dbReference type="ARBA" id="ARBA00023237"/>
    </source>
</evidence>
<dbReference type="InterPro" id="IPR012910">
    <property type="entry name" value="Plug_dom"/>
</dbReference>
<keyword evidence="2 8" id="KW-0813">Transport</keyword>
<dbReference type="InterPro" id="IPR039426">
    <property type="entry name" value="TonB-dep_rcpt-like"/>
</dbReference>
<evidence type="ECO:0000313" key="14">
    <source>
        <dbReference type="Proteomes" id="UP000664795"/>
    </source>
</evidence>
<keyword evidence="14" id="KW-1185">Reference proteome</keyword>
<evidence type="ECO:0000256" key="8">
    <source>
        <dbReference type="PROSITE-ProRule" id="PRU01360"/>
    </source>
</evidence>
<evidence type="ECO:0000256" key="4">
    <source>
        <dbReference type="ARBA" id="ARBA00022692"/>
    </source>
</evidence>
<feature type="signal peptide" evidence="10">
    <location>
        <begin position="1"/>
        <end position="17"/>
    </location>
</feature>
<dbReference type="Pfam" id="PF07715">
    <property type="entry name" value="Plug"/>
    <property type="match status" value="1"/>
</dbReference>
<dbReference type="InterPro" id="IPR008969">
    <property type="entry name" value="CarboxyPept-like_regulatory"/>
</dbReference>
<comment type="subcellular location">
    <subcellularLocation>
        <location evidence="1 8">Cell outer membrane</location>
        <topology evidence="1 8">Multi-pass membrane protein</topology>
    </subcellularLocation>
</comment>
<evidence type="ECO:0000259" key="12">
    <source>
        <dbReference type="Pfam" id="PF07715"/>
    </source>
</evidence>